<evidence type="ECO:0000313" key="2">
    <source>
        <dbReference type="Proteomes" id="UP000814033"/>
    </source>
</evidence>
<dbReference type="EMBL" id="MU275848">
    <property type="protein sequence ID" value="KAI0052056.1"/>
    <property type="molecule type" value="Genomic_DNA"/>
</dbReference>
<keyword evidence="2" id="KW-1185">Reference proteome</keyword>
<sequence>MLGPSFLFLVVGLAASAAATTRPTVSLSYGSFQGNTTAGVTAFLGLPFAQPPLGSLRFAPPQAPSKFTGVRQATTFPAACPQIQSSIPPVLPFPLSSGTAPANISEDCLYLNVYAPANISASTKLPVVFWIYGGGFGTGDISSYPGDSIIQRSIALGEPIIYVAANYRINAFGFLASKEAKAAGYTNIGLRDQRFAMSWIQDYISAFGGDPNKVTLWGESAGALSVGLHLVLNFGWAGNLYRAAILESGGPYTLRDVSAGQPYYDQLVAAVGCKSAKNTLTCLQAAPYPQLMQAINATPSVFNYTALNLAWQPRIDGDLILLNPQTSVSWGLYNKIPLLSGDCDDEGPVFSLSSVNITTDAEFTGYLNSNFFPGASSSDIAKIANLYPSDPSVGSPFTTGSSNMLTPQFKRISSFQGDLMFQGPRRFLYQYAQWTQPTWGYLFKRFKSTPYLGSFHGSDISEFFAVAGVTDPGSPPDFIGTDALINFVTNLDPNAPKNLAKGLSYLSGVTWKQYGSNPTAPPLLTFNDPAPNISFTTDTYRQDAMASVSALNMKLFP</sequence>
<protein>
    <submittedName>
        <fullName evidence="1">Sterol esterase</fullName>
    </submittedName>
</protein>
<reference evidence="1" key="1">
    <citation type="submission" date="2021-02" db="EMBL/GenBank/DDBJ databases">
        <authorList>
            <consortium name="DOE Joint Genome Institute"/>
            <person name="Ahrendt S."/>
            <person name="Looney B.P."/>
            <person name="Miyauchi S."/>
            <person name="Morin E."/>
            <person name="Drula E."/>
            <person name="Courty P.E."/>
            <person name="Chicoki N."/>
            <person name="Fauchery L."/>
            <person name="Kohler A."/>
            <person name="Kuo A."/>
            <person name="Labutti K."/>
            <person name="Pangilinan J."/>
            <person name="Lipzen A."/>
            <person name="Riley R."/>
            <person name="Andreopoulos W."/>
            <person name="He G."/>
            <person name="Johnson J."/>
            <person name="Barry K.W."/>
            <person name="Grigoriev I.V."/>
            <person name="Nagy L."/>
            <person name="Hibbett D."/>
            <person name="Henrissat B."/>
            <person name="Matheny P.B."/>
            <person name="Labbe J."/>
            <person name="Martin F."/>
        </authorList>
    </citation>
    <scope>NUCLEOTIDE SEQUENCE</scope>
    <source>
        <strain evidence="1">FP105234-sp</strain>
    </source>
</reference>
<evidence type="ECO:0000313" key="1">
    <source>
        <dbReference type="EMBL" id="KAI0052056.1"/>
    </source>
</evidence>
<dbReference type="Proteomes" id="UP000814033">
    <property type="component" value="Unassembled WGS sequence"/>
</dbReference>
<name>A0ACB8S7H1_9AGAM</name>
<comment type="caution">
    <text evidence="1">The sequence shown here is derived from an EMBL/GenBank/DDBJ whole genome shotgun (WGS) entry which is preliminary data.</text>
</comment>
<organism evidence="1 2">
    <name type="scientific">Auriscalpium vulgare</name>
    <dbReference type="NCBI Taxonomy" id="40419"/>
    <lineage>
        <taxon>Eukaryota</taxon>
        <taxon>Fungi</taxon>
        <taxon>Dikarya</taxon>
        <taxon>Basidiomycota</taxon>
        <taxon>Agaricomycotina</taxon>
        <taxon>Agaricomycetes</taxon>
        <taxon>Russulales</taxon>
        <taxon>Auriscalpiaceae</taxon>
        <taxon>Auriscalpium</taxon>
    </lineage>
</organism>
<gene>
    <name evidence="1" type="ORF">FA95DRAFT_1554027</name>
</gene>
<reference evidence="1" key="2">
    <citation type="journal article" date="2022" name="New Phytol.">
        <title>Evolutionary transition to the ectomycorrhizal habit in the genomes of a hyperdiverse lineage of mushroom-forming fungi.</title>
        <authorList>
            <person name="Looney B."/>
            <person name="Miyauchi S."/>
            <person name="Morin E."/>
            <person name="Drula E."/>
            <person name="Courty P.E."/>
            <person name="Kohler A."/>
            <person name="Kuo A."/>
            <person name="LaButti K."/>
            <person name="Pangilinan J."/>
            <person name="Lipzen A."/>
            <person name="Riley R."/>
            <person name="Andreopoulos W."/>
            <person name="He G."/>
            <person name="Johnson J."/>
            <person name="Nolan M."/>
            <person name="Tritt A."/>
            <person name="Barry K.W."/>
            <person name="Grigoriev I.V."/>
            <person name="Nagy L.G."/>
            <person name="Hibbett D."/>
            <person name="Henrissat B."/>
            <person name="Matheny P.B."/>
            <person name="Labbe J."/>
            <person name="Martin F.M."/>
        </authorList>
    </citation>
    <scope>NUCLEOTIDE SEQUENCE</scope>
    <source>
        <strain evidence="1">FP105234-sp</strain>
    </source>
</reference>
<proteinExistence type="predicted"/>
<accession>A0ACB8S7H1</accession>